<dbReference type="EMBL" id="CAJVQA010055253">
    <property type="protein sequence ID" value="CAG8825073.1"/>
    <property type="molecule type" value="Genomic_DNA"/>
</dbReference>
<reference evidence="1" key="1">
    <citation type="submission" date="2021-06" db="EMBL/GenBank/DDBJ databases">
        <authorList>
            <person name="Kallberg Y."/>
            <person name="Tangrot J."/>
            <person name="Rosling A."/>
        </authorList>
    </citation>
    <scope>NUCLEOTIDE SEQUENCE</scope>
    <source>
        <strain evidence="1">FL966</strain>
    </source>
</reference>
<accession>A0A9N9KDU4</accession>
<dbReference type="Proteomes" id="UP000789759">
    <property type="component" value="Unassembled WGS sequence"/>
</dbReference>
<feature type="non-terminal residue" evidence="1">
    <location>
        <position position="43"/>
    </location>
</feature>
<dbReference type="OrthoDB" id="2436201at2759"/>
<evidence type="ECO:0000313" key="1">
    <source>
        <dbReference type="EMBL" id="CAG8825073.1"/>
    </source>
</evidence>
<dbReference type="AlphaFoldDB" id="A0A9N9KDU4"/>
<protein>
    <submittedName>
        <fullName evidence="1">4818_t:CDS:1</fullName>
    </submittedName>
</protein>
<sequence>MLASISQALSFQQTILPKNIDKTLVFKLYEPKQSSIKVQKPKI</sequence>
<proteinExistence type="predicted"/>
<name>A0A9N9KDU4_9GLOM</name>
<keyword evidence="2" id="KW-1185">Reference proteome</keyword>
<gene>
    <name evidence="1" type="ORF">CPELLU_LOCUS20063</name>
</gene>
<organism evidence="1 2">
    <name type="scientific">Cetraspora pellucida</name>
    <dbReference type="NCBI Taxonomy" id="1433469"/>
    <lineage>
        <taxon>Eukaryota</taxon>
        <taxon>Fungi</taxon>
        <taxon>Fungi incertae sedis</taxon>
        <taxon>Mucoromycota</taxon>
        <taxon>Glomeromycotina</taxon>
        <taxon>Glomeromycetes</taxon>
        <taxon>Diversisporales</taxon>
        <taxon>Gigasporaceae</taxon>
        <taxon>Cetraspora</taxon>
    </lineage>
</organism>
<comment type="caution">
    <text evidence="1">The sequence shown here is derived from an EMBL/GenBank/DDBJ whole genome shotgun (WGS) entry which is preliminary data.</text>
</comment>
<evidence type="ECO:0000313" key="2">
    <source>
        <dbReference type="Proteomes" id="UP000789759"/>
    </source>
</evidence>